<dbReference type="PROSITE" id="PS50157">
    <property type="entry name" value="ZINC_FINGER_C2H2_2"/>
    <property type="match status" value="7"/>
</dbReference>
<feature type="domain" description="C2H2-type" evidence="13">
    <location>
        <begin position="259"/>
        <end position="286"/>
    </location>
</feature>
<feature type="domain" description="C2H2-type" evidence="13">
    <location>
        <begin position="371"/>
        <end position="398"/>
    </location>
</feature>
<feature type="binding site" evidence="12">
    <location>
        <position position="74"/>
    </location>
    <ligand>
        <name>Zn(2+)</name>
        <dbReference type="ChEBI" id="CHEBI:29105"/>
    </ligand>
</feature>
<feature type="binding site" evidence="12">
    <location>
        <position position="16"/>
    </location>
    <ligand>
        <name>Zn(2+)</name>
        <dbReference type="ChEBI" id="CHEBI:29105"/>
    </ligand>
</feature>
<evidence type="ECO:0000256" key="12">
    <source>
        <dbReference type="PROSITE-ProRule" id="PRU01263"/>
    </source>
</evidence>
<dbReference type="PROSITE" id="PS00028">
    <property type="entry name" value="ZINC_FINGER_C2H2_1"/>
    <property type="match status" value="7"/>
</dbReference>
<dbReference type="GO" id="GO:0003677">
    <property type="term" value="F:DNA binding"/>
    <property type="evidence" value="ECO:0007669"/>
    <property type="project" value="UniProtKB-KW"/>
</dbReference>
<sequence length="452" mass="53074">MSESDPEAIKDLCRTCMLRVKSEPSFKNRQHIYEKLVDCQESSNYSLMELLQSIAPKIKVQIPDGLPKFMCMNCIHSLRCTYDFLRMYAKSDELYRKILKDQNYGNSKHKEELLKHWKSLGINKEMNLIIKQEEDVLKENLFTYDETMASEYNVMKLGEDQEEHMERPYGENEDSFFKQDHSHTGKAEKAVYKGTIKENSNVRKQEENDTKHQDVNIVQVRGKHTQAKKIFECEYCDKVFPKSTSYKNHVRTHTGEQPFLCIECGKGFSLASSLNTHMKRHRGEKCFQCPDCPKQFVCASGLYAHRSVHNKERPFVCDICGSAFHQAYQLKKHCLYHGGVKNFSCDYCDMRFFSAEKKRRHIRTHTGEKPYRCKYCDRAFAQSNDCVKHLRSHLGENVYQCEMCPLRFPLARDLRVHFASHKNDDDETRVRNLQARIQEEHNLKVKLGIEEN</sequence>
<keyword evidence="10" id="KW-0539">Nucleus</keyword>
<dbReference type="InterPro" id="IPR036236">
    <property type="entry name" value="Znf_C2H2_sf"/>
</dbReference>
<evidence type="ECO:0000256" key="8">
    <source>
        <dbReference type="ARBA" id="ARBA00023125"/>
    </source>
</evidence>
<dbReference type="InterPro" id="IPR012934">
    <property type="entry name" value="Znf_AD"/>
</dbReference>
<accession>A0A1A9VRC4</accession>
<protein>
    <recommendedName>
        <fullName evidence="17">Protein krueppel</fullName>
    </recommendedName>
</protein>
<feature type="domain" description="C2H2-type" evidence="13">
    <location>
        <begin position="231"/>
        <end position="258"/>
    </location>
</feature>
<dbReference type="SUPFAM" id="SSF57716">
    <property type="entry name" value="Glucocorticoid receptor-like (DNA-binding domain)"/>
    <property type="match status" value="1"/>
</dbReference>
<dbReference type="SMART" id="SM00355">
    <property type="entry name" value="ZnF_C2H2"/>
    <property type="match status" value="7"/>
</dbReference>
<keyword evidence="5 11" id="KW-0863">Zinc-finger</keyword>
<dbReference type="GO" id="GO:0008270">
    <property type="term" value="F:zinc ion binding"/>
    <property type="evidence" value="ECO:0007669"/>
    <property type="project" value="UniProtKB-UniRule"/>
</dbReference>
<dbReference type="PROSITE" id="PS51915">
    <property type="entry name" value="ZAD"/>
    <property type="match status" value="1"/>
</dbReference>
<dbReference type="EnsemblMetazoa" id="GAUT045086-RA">
    <property type="protein sequence ID" value="GAUT045086-PA"/>
    <property type="gene ID" value="GAUT045086"/>
</dbReference>
<evidence type="ECO:0000256" key="10">
    <source>
        <dbReference type="ARBA" id="ARBA00023242"/>
    </source>
</evidence>
<dbReference type="FunFam" id="3.30.160.60:FF:000045">
    <property type="entry name" value="ZFP69 zinc finger protein B"/>
    <property type="match status" value="1"/>
</dbReference>
<dbReference type="FunFam" id="3.30.160.60:FF:000671">
    <property type="entry name" value="Zinc finger protein 26"/>
    <property type="match status" value="1"/>
</dbReference>
<dbReference type="Proteomes" id="UP000078200">
    <property type="component" value="Unassembled WGS sequence"/>
</dbReference>
<keyword evidence="16" id="KW-1185">Reference proteome</keyword>
<evidence type="ECO:0000256" key="5">
    <source>
        <dbReference type="ARBA" id="ARBA00022771"/>
    </source>
</evidence>
<feature type="domain" description="C2H2-type" evidence="13">
    <location>
        <begin position="315"/>
        <end position="342"/>
    </location>
</feature>
<feature type="domain" description="C2H2-type" evidence="13">
    <location>
        <begin position="287"/>
        <end position="314"/>
    </location>
</feature>
<keyword evidence="9" id="KW-0804">Transcription</keyword>
<evidence type="ECO:0000256" key="1">
    <source>
        <dbReference type="ARBA" id="ARBA00003767"/>
    </source>
</evidence>
<evidence type="ECO:0000256" key="7">
    <source>
        <dbReference type="ARBA" id="ARBA00023015"/>
    </source>
</evidence>
<dbReference type="GO" id="GO:0005634">
    <property type="term" value="C:nucleus"/>
    <property type="evidence" value="ECO:0007669"/>
    <property type="project" value="UniProtKB-SubCell"/>
</dbReference>
<dbReference type="FunFam" id="3.30.160.60:FF:000097">
    <property type="entry name" value="Zinc finger protein"/>
    <property type="match status" value="1"/>
</dbReference>
<proteinExistence type="predicted"/>
<evidence type="ECO:0000259" key="14">
    <source>
        <dbReference type="PROSITE" id="PS51915"/>
    </source>
</evidence>
<feature type="binding site" evidence="12">
    <location>
        <position position="13"/>
    </location>
    <ligand>
        <name>Zn(2+)</name>
        <dbReference type="ChEBI" id="CHEBI:29105"/>
    </ligand>
</feature>
<dbReference type="FunFam" id="3.30.160.60:FF:000446">
    <property type="entry name" value="Zinc finger protein"/>
    <property type="match status" value="1"/>
</dbReference>
<evidence type="ECO:0000256" key="6">
    <source>
        <dbReference type="ARBA" id="ARBA00022833"/>
    </source>
</evidence>
<evidence type="ECO:0000256" key="3">
    <source>
        <dbReference type="ARBA" id="ARBA00022723"/>
    </source>
</evidence>
<evidence type="ECO:0000256" key="11">
    <source>
        <dbReference type="PROSITE-ProRule" id="PRU00042"/>
    </source>
</evidence>
<dbReference type="PANTHER" id="PTHR24394:SF44">
    <property type="entry name" value="ZINC FINGER PROTEIN 271-LIKE"/>
    <property type="match status" value="1"/>
</dbReference>
<keyword evidence="3 12" id="KW-0479">Metal-binding</keyword>
<reference evidence="15" key="1">
    <citation type="submission" date="2020-05" db="UniProtKB">
        <authorList>
            <consortium name="EnsemblMetazoa"/>
        </authorList>
    </citation>
    <scope>IDENTIFICATION</scope>
    <source>
        <strain evidence="15">TTRI</strain>
    </source>
</reference>
<dbReference type="VEuPathDB" id="VectorBase:GAUT045086"/>
<evidence type="ECO:0000256" key="9">
    <source>
        <dbReference type="ARBA" id="ARBA00023163"/>
    </source>
</evidence>
<evidence type="ECO:0000313" key="16">
    <source>
        <dbReference type="Proteomes" id="UP000078200"/>
    </source>
</evidence>
<dbReference type="InterPro" id="IPR013087">
    <property type="entry name" value="Znf_C2H2_type"/>
</dbReference>
<evidence type="ECO:0000259" key="13">
    <source>
        <dbReference type="PROSITE" id="PS50157"/>
    </source>
</evidence>
<evidence type="ECO:0000256" key="4">
    <source>
        <dbReference type="ARBA" id="ARBA00022737"/>
    </source>
</evidence>
<dbReference type="Pfam" id="PF00096">
    <property type="entry name" value="zf-C2H2"/>
    <property type="match status" value="3"/>
</dbReference>
<dbReference type="SMART" id="SM00868">
    <property type="entry name" value="zf-AD"/>
    <property type="match status" value="1"/>
</dbReference>
<evidence type="ECO:0000313" key="15">
    <source>
        <dbReference type="EnsemblMetazoa" id="GAUT045086-PA"/>
    </source>
</evidence>
<dbReference type="PANTHER" id="PTHR24394">
    <property type="entry name" value="ZINC FINGER PROTEIN"/>
    <property type="match status" value="1"/>
</dbReference>
<organism evidence="15 16">
    <name type="scientific">Glossina austeni</name>
    <name type="common">Savannah tsetse fly</name>
    <dbReference type="NCBI Taxonomy" id="7395"/>
    <lineage>
        <taxon>Eukaryota</taxon>
        <taxon>Metazoa</taxon>
        <taxon>Ecdysozoa</taxon>
        <taxon>Arthropoda</taxon>
        <taxon>Hexapoda</taxon>
        <taxon>Insecta</taxon>
        <taxon>Pterygota</taxon>
        <taxon>Neoptera</taxon>
        <taxon>Endopterygota</taxon>
        <taxon>Diptera</taxon>
        <taxon>Brachycera</taxon>
        <taxon>Muscomorpha</taxon>
        <taxon>Hippoboscoidea</taxon>
        <taxon>Glossinidae</taxon>
        <taxon>Glossina</taxon>
    </lineage>
</organism>
<dbReference type="GO" id="GO:0000981">
    <property type="term" value="F:DNA-binding transcription factor activity, RNA polymerase II-specific"/>
    <property type="evidence" value="ECO:0007669"/>
    <property type="project" value="TreeGrafter"/>
</dbReference>
<comment type="subcellular location">
    <subcellularLocation>
        <location evidence="2">Nucleus</location>
    </subcellularLocation>
</comment>
<evidence type="ECO:0000256" key="2">
    <source>
        <dbReference type="ARBA" id="ARBA00004123"/>
    </source>
</evidence>
<dbReference type="Gene3D" id="3.30.160.60">
    <property type="entry name" value="Classic Zinc Finger"/>
    <property type="match status" value="7"/>
</dbReference>
<keyword evidence="7" id="KW-0805">Transcription regulation</keyword>
<comment type="function">
    <text evidence="1">May be involved in transcriptional regulation.</text>
</comment>
<dbReference type="AlphaFoldDB" id="A0A1A9VRC4"/>
<keyword evidence="8" id="KW-0238">DNA-binding</keyword>
<feature type="binding site" evidence="12">
    <location>
        <position position="71"/>
    </location>
    <ligand>
        <name>Zn(2+)</name>
        <dbReference type="ChEBI" id="CHEBI:29105"/>
    </ligand>
</feature>
<evidence type="ECO:0008006" key="17">
    <source>
        <dbReference type="Google" id="ProtNLM"/>
    </source>
</evidence>
<keyword evidence="6 12" id="KW-0862">Zinc</keyword>
<feature type="domain" description="C2H2-type" evidence="13">
    <location>
        <begin position="399"/>
        <end position="426"/>
    </location>
</feature>
<keyword evidence="4" id="KW-0677">Repeat</keyword>
<name>A0A1A9VRC4_GLOAU</name>
<feature type="domain" description="ZAD" evidence="14">
    <location>
        <begin position="11"/>
        <end position="98"/>
    </location>
</feature>
<dbReference type="FunFam" id="3.30.160.60:FF:002343">
    <property type="entry name" value="Zinc finger protein 33A"/>
    <property type="match status" value="1"/>
</dbReference>
<dbReference type="Pfam" id="PF07776">
    <property type="entry name" value="zf-AD"/>
    <property type="match status" value="1"/>
</dbReference>
<feature type="domain" description="C2H2-type" evidence="13">
    <location>
        <begin position="343"/>
        <end position="370"/>
    </location>
</feature>
<dbReference type="SUPFAM" id="SSF57667">
    <property type="entry name" value="beta-beta-alpha zinc fingers"/>
    <property type="match status" value="4"/>
</dbReference>
<dbReference type="STRING" id="7395.A0A1A9VRC4"/>